<organism evidence="1 2">
    <name type="scientific">Candidatus Thiodubiliella endoseptemdiera</name>
    <dbReference type="NCBI Taxonomy" id="2738886"/>
    <lineage>
        <taxon>Bacteria</taxon>
        <taxon>Pseudomonadati</taxon>
        <taxon>Pseudomonadota</taxon>
        <taxon>Gammaproteobacteria</taxon>
        <taxon>Candidatus Pseudothioglobaceae</taxon>
        <taxon>Candidatus Thiodubiliella</taxon>
    </lineage>
</organism>
<gene>
    <name evidence="1" type="ORF">H0A76_00170</name>
</gene>
<comment type="caution">
    <text evidence="1">The sequence shown here is derived from an EMBL/GenBank/DDBJ whole genome shotgun (WGS) entry which is preliminary data.</text>
</comment>
<dbReference type="Proteomes" id="UP000568751">
    <property type="component" value="Unassembled WGS sequence"/>
</dbReference>
<evidence type="ECO:0000313" key="2">
    <source>
        <dbReference type="Proteomes" id="UP000568751"/>
    </source>
</evidence>
<accession>A0A853EYG2</accession>
<name>A0A853EYG2_9GAMM</name>
<proteinExistence type="predicted"/>
<dbReference type="EMBL" id="JACCHT010000001">
    <property type="protein sequence ID" value="NYT26452.1"/>
    <property type="molecule type" value="Genomic_DNA"/>
</dbReference>
<evidence type="ECO:0000313" key="1">
    <source>
        <dbReference type="EMBL" id="NYT26452.1"/>
    </source>
</evidence>
<protein>
    <submittedName>
        <fullName evidence="1">Uncharacterized protein</fullName>
    </submittedName>
</protein>
<reference evidence="1 2" key="1">
    <citation type="submission" date="2020-05" db="EMBL/GenBank/DDBJ databases">
        <title>Horizontal transmission and recombination maintain forever young bacterial symbiont genomes.</title>
        <authorList>
            <person name="Russell S.L."/>
            <person name="Pepper-Tunick E."/>
            <person name="Svedberg J."/>
            <person name="Byrne A."/>
            <person name="Ruelas Castillo J."/>
            <person name="Vollmers C."/>
            <person name="Beinart R.A."/>
            <person name="Corbett-Detig R."/>
        </authorList>
    </citation>
    <scope>NUCLEOTIDE SEQUENCE [LARGE SCALE GENOMIC DNA]</scope>
    <source>
        <strain evidence="1">455</strain>
    </source>
</reference>
<dbReference type="AlphaFoldDB" id="A0A853EYG2"/>
<sequence>MAPFKNYIKIQALLLTPAYEAKNGDDNPFNGIDVGIFPPTLADIEAMGF</sequence>